<protein>
    <submittedName>
        <fullName evidence="4">Damage-inducible protein DinB</fullName>
    </submittedName>
</protein>
<evidence type="ECO:0000256" key="2">
    <source>
        <dbReference type="ARBA" id="ARBA00022723"/>
    </source>
</evidence>
<dbReference type="PATRIC" id="fig|582475.4.peg.1074"/>
<dbReference type="OrthoDB" id="118635at2"/>
<dbReference type="Pfam" id="PF05163">
    <property type="entry name" value="DinB"/>
    <property type="match status" value="1"/>
</dbReference>
<proteinExistence type="inferred from homology"/>
<comment type="caution">
    <text evidence="4">The sequence shown here is derived from an EMBL/GenBank/DDBJ whole genome shotgun (WGS) entry which is preliminary data.</text>
</comment>
<dbReference type="AlphaFoldDB" id="A0A0K9FD58"/>
<dbReference type="GeneID" id="96598166"/>
<sequence length="162" mass="19200">MIKFFEYNWQVRDEWFDWCNQLTIKELLKDHKGGVGNILYTLFHIIDVEYSWIRGIQGKEDIVFQFADYNTLEKVKSLSDKSRNEIAEFLKTTNLGDLNEQLVSVSWDEDKYTFDDILHHIITHEIHHIGQLSVWARELELSPVPANFIGRELPRGFINENE</sequence>
<dbReference type="InterPro" id="IPR034660">
    <property type="entry name" value="DinB/YfiT-like"/>
</dbReference>
<evidence type="ECO:0000256" key="3">
    <source>
        <dbReference type="PIRSR" id="PIRSR607837-1"/>
    </source>
</evidence>
<dbReference type="PANTHER" id="PTHR37302">
    <property type="entry name" value="SLR1116 PROTEIN"/>
    <property type="match status" value="1"/>
</dbReference>
<feature type="binding site" evidence="3">
    <location>
        <position position="44"/>
    </location>
    <ligand>
        <name>a divalent metal cation</name>
        <dbReference type="ChEBI" id="CHEBI:60240"/>
    </ligand>
</feature>
<dbReference type="EMBL" id="LFXJ01000005">
    <property type="protein sequence ID" value="KMY32056.1"/>
    <property type="molecule type" value="Genomic_DNA"/>
</dbReference>
<dbReference type="Gene3D" id="1.20.120.450">
    <property type="entry name" value="dinb family like domain"/>
    <property type="match status" value="1"/>
</dbReference>
<evidence type="ECO:0000313" key="5">
    <source>
        <dbReference type="Proteomes" id="UP000037326"/>
    </source>
</evidence>
<accession>A0A0K9FD58</accession>
<dbReference type="GO" id="GO:0046872">
    <property type="term" value="F:metal ion binding"/>
    <property type="evidence" value="ECO:0007669"/>
    <property type="project" value="UniProtKB-KW"/>
</dbReference>
<evidence type="ECO:0000256" key="1">
    <source>
        <dbReference type="ARBA" id="ARBA00008635"/>
    </source>
</evidence>
<organism evidence="4 5">
    <name type="scientific">Lysinibacillus xylanilyticus</name>
    <dbReference type="NCBI Taxonomy" id="582475"/>
    <lineage>
        <taxon>Bacteria</taxon>
        <taxon>Bacillati</taxon>
        <taxon>Bacillota</taxon>
        <taxon>Bacilli</taxon>
        <taxon>Bacillales</taxon>
        <taxon>Bacillaceae</taxon>
        <taxon>Lysinibacillus</taxon>
    </lineage>
</organism>
<feature type="binding site" evidence="3">
    <location>
        <position position="124"/>
    </location>
    <ligand>
        <name>a divalent metal cation</name>
        <dbReference type="ChEBI" id="CHEBI:60240"/>
    </ligand>
</feature>
<dbReference type="RefSeq" id="WP_049665074.1">
    <property type="nucleotide sequence ID" value="NZ_LFXJ01000005.1"/>
</dbReference>
<name>A0A0K9FD58_9BACI</name>
<dbReference type="Proteomes" id="UP000037326">
    <property type="component" value="Unassembled WGS sequence"/>
</dbReference>
<keyword evidence="2 3" id="KW-0479">Metal-binding</keyword>
<feature type="binding site" evidence="3">
    <location>
        <position position="128"/>
    </location>
    <ligand>
        <name>a divalent metal cation</name>
        <dbReference type="ChEBI" id="CHEBI:60240"/>
    </ligand>
</feature>
<gene>
    <name evidence="4" type="ORF">ACZ11_07790</name>
</gene>
<evidence type="ECO:0000313" key="4">
    <source>
        <dbReference type="EMBL" id="KMY32056.1"/>
    </source>
</evidence>
<dbReference type="InterPro" id="IPR007837">
    <property type="entry name" value="DinB"/>
</dbReference>
<dbReference type="SUPFAM" id="SSF109854">
    <property type="entry name" value="DinB/YfiT-like putative metalloenzymes"/>
    <property type="match status" value="1"/>
</dbReference>
<dbReference type="PANTHER" id="PTHR37302:SF3">
    <property type="entry name" value="DAMAGE-INDUCIBLE PROTEIN DINB"/>
    <property type="match status" value="1"/>
</dbReference>
<comment type="similarity">
    <text evidence="1">Belongs to the DinB family.</text>
</comment>
<reference evidence="5" key="1">
    <citation type="submission" date="2015-07" db="EMBL/GenBank/DDBJ databases">
        <authorList>
            <consortium name="Consortium for Microbial Forensics and Genomics (microFORGE)"/>
            <person name="Knight B.M."/>
            <person name="Roberts D.P."/>
            <person name="Lin D."/>
            <person name="Hari K."/>
            <person name="Fletcher J."/>
            <person name="Melcher U."/>
            <person name="Blagden T."/>
            <person name="Winegar R.A."/>
        </authorList>
    </citation>
    <scope>NUCLEOTIDE SEQUENCE [LARGE SCALE GENOMIC DNA]</scope>
    <source>
        <strain evidence="5">DSM 23493</strain>
    </source>
</reference>